<comment type="caution">
    <text evidence="2">The sequence shown here is derived from an EMBL/GenBank/DDBJ whole genome shotgun (WGS) entry which is preliminary data.</text>
</comment>
<gene>
    <name evidence="2" type="ORF">B9Z19DRAFT_1067511</name>
</gene>
<keyword evidence="1" id="KW-0472">Membrane</keyword>
<evidence type="ECO:0000313" key="3">
    <source>
        <dbReference type="Proteomes" id="UP000244722"/>
    </source>
</evidence>
<accession>A0A2T6ZIL1</accession>
<keyword evidence="3" id="KW-1185">Reference proteome</keyword>
<feature type="transmembrane region" description="Helical" evidence="1">
    <location>
        <begin position="48"/>
        <end position="69"/>
    </location>
</feature>
<dbReference type="OrthoDB" id="5395563at2759"/>
<dbReference type="AlphaFoldDB" id="A0A2T6ZIL1"/>
<name>A0A2T6ZIL1_TUBBO</name>
<keyword evidence="1" id="KW-0812">Transmembrane</keyword>
<proteinExistence type="predicted"/>
<dbReference type="Proteomes" id="UP000244722">
    <property type="component" value="Unassembled WGS sequence"/>
</dbReference>
<reference evidence="2 3" key="1">
    <citation type="submission" date="2017-04" db="EMBL/GenBank/DDBJ databases">
        <title>Draft genome sequence of Tuber borchii Vittad., a whitish edible truffle.</title>
        <authorList>
            <consortium name="DOE Joint Genome Institute"/>
            <person name="Murat C."/>
            <person name="Kuo A."/>
            <person name="Barry K.W."/>
            <person name="Clum A."/>
            <person name="Dockter R.B."/>
            <person name="Fauchery L."/>
            <person name="Iotti M."/>
            <person name="Kohler A."/>
            <person name="Labutti K."/>
            <person name="Lindquist E.A."/>
            <person name="Lipzen A."/>
            <person name="Ohm R.A."/>
            <person name="Wang M."/>
            <person name="Grigoriev I.V."/>
            <person name="Zambonelli A."/>
            <person name="Martin F.M."/>
        </authorList>
    </citation>
    <scope>NUCLEOTIDE SEQUENCE [LARGE SCALE GENOMIC DNA]</scope>
    <source>
        <strain evidence="2 3">Tbo3840</strain>
    </source>
</reference>
<feature type="transmembrane region" description="Helical" evidence="1">
    <location>
        <begin position="17"/>
        <end position="36"/>
    </location>
</feature>
<protein>
    <submittedName>
        <fullName evidence="2">Uncharacterized protein</fullName>
    </submittedName>
</protein>
<evidence type="ECO:0000256" key="1">
    <source>
        <dbReference type="SAM" id="Phobius"/>
    </source>
</evidence>
<feature type="transmembrane region" description="Helical" evidence="1">
    <location>
        <begin position="75"/>
        <end position="94"/>
    </location>
</feature>
<dbReference type="EMBL" id="NESQ01000237">
    <property type="protein sequence ID" value="PUU75321.1"/>
    <property type="molecule type" value="Genomic_DNA"/>
</dbReference>
<organism evidence="2 3">
    <name type="scientific">Tuber borchii</name>
    <name type="common">White truffle</name>
    <dbReference type="NCBI Taxonomy" id="42251"/>
    <lineage>
        <taxon>Eukaryota</taxon>
        <taxon>Fungi</taxon>
        <taxon>Dikarya</taxon>
        <taxon>Ascomycota</taxon>
        <taxon>Pezizomycotina</taxon>
        <taxon>Pezizomycetes</taxon>
        <taxon>Pezizales</taxon>
        <taxon>Tuberaceae</taxon>
        <taxon>Tuber</taxon>
    </lineage>
</organism>
<evidence type="ECO:0000313" key="2">
    <source>
        <dbReference type="EMBL" id="PUU75321.1"/>
    </source>
</evidence>
<keyword evidence="1" id="KW-1133">Transmembrane helix</keyword>
<sequence>MTHENPYTWQEWVKARLLWLSVLLLLTSSAVFGMAVTETSMTTNGISISILTVALLTTFSAVFGIFSGFVPSFELHHTFLSVVLTIQIAIWLFLTMFELTEVKDIGSKENSYNSSYWGKDSGLSHGCSWADSGRYPDKDSYNRTCSLVKARFSISWVVLRGVTIF</sequence>